<keyword evidence="1" id="KW-0479">Metal-binding</keyword>
<dbReference type="EMBL" id="KI925458">
    <property type="protein sequence ID" value="ETW81730.1"/>
    <property type="molecule type" value="Genomic_DNA"/>
</dbReference>
<reference evidence="7 8" key="1">
    <citation type="journal article" date="2012" name="New Phytol.">
        <title>Insight into trade-off between wood decay and parasitism from the genome of a fungal forest pathogen.</title>
        <authorList>
            <person name="Olson A."/>
            <person name="Aerts A."/>
            <person name="Asiegbu F."/>
            <person name="Belbahri L."/>
            <person name="Bouzid O."/>
            <person name="Broberg A."/>
            <person name="Canback B."/>
            <person name="Coutinho P.M."/>
            <person name="Cullen D."/>
            <person name="Dalman K."/>
            <person name="Deflorio G."/>
            <person name="van Diepen L.T."/>
            <person name="Dunand C."/>
            <person name="Duplessis S."/>
            <person name="Durling M."/>
            <person name="Gonthier P."/>
            <person name="Grimwood J."/>
            <person name="Fossdal C.G."/>
            <person name="Hansson D."/>
            <person name="Henrissat B."/>
            <person name="Hietala A."/>
            <person name="Himmelstrand K."/>
            <person name="Hoffmeister D."/>
            <person name="Hogberg N."/>
            <person name="James T.Y."/>
            <person name="Karlsson M."/>
            <person name="Kohler A."/>
            <person name="Kues U."/>
            <person name="Lee Y.H."/>
            <person name="Lin Y.C."/>
            <person name="Lind M."/>
            <person name="Lindquist E."/>
            <person name="Lombard V."/>
            <person name="Lucas S."/>
            <person name="Lunden K."/>
            <person name="Morin E."/>
            <person name="Murat C."/>
            <person name="Park J."/>
            <person name="Raffaello T."/>
            <person name="Rouze P."/>
            <person name="Salamov A."/>
            <person name="Schmutz J."/>
            <person name="Solheim H."/>
            <person name="Stahlberg J."/>
            <person name="Velez H."/>
            <person name="de Vries R.P."/>
            <person name="Wiebenga A."/>
            <person name="Woodward S."/>
            <person name="Yakovlev I."/>
            <person name="Garbelotto M."/>
            <person name="Martin F."/>
            <person name="Grigoriev I.V."/>
            <person name="Stenlid J."/>
        </authorList>
    </citation>
    <scope>NUCLEOTIDE SEQUENCE [LARGE SCALE GENOMIC DNA]</scope>
    <source>
        <strain evidence="7 8">TC 32-1</strain>
    </source>
</reference>
<dbReference type="OrthoDB" id="5945798at2759"/>
<keyword evidence="3" id="KW-0862">Zinc</keyword>
<evidence type="ECO:0000259" key="5">
    <source>
        <dbReference type="PROSITE" id="PS50280"/>
    </source>
</evidence>
<dbReference type="PROSITE" id="PS50280">
    <property type="entry name" value="SET"/>
    <property type="match status" value="1"/>
</dbReference>
<dbReference type="Gene3D" id="1.10.220.160">
    <property type="match status" value="1"/>
</dbReference>
<dbReference type="SUPFAM" id="SSF82199">
    <property type="entry name" value="SET domain"/>
    <property type="match status" value="1"/>
</dbReference>
<evidence type="ECO:0000256" key="1">
    <source>
        <dbReference type="ARBA" id="ARBA00022723"/>
    </source>
</evidence>
<protein>
    <recommendedName>
        <fullName evidence="9">SET domain-containing protein</fullName>
    </recommendedName>
</protein>
<organism evidence="7 8">
    <name type="scientific">Heterobasidion irregulare (strain TC 32-1)</name>
    <dbReference type="NCBI Taxonomy" id="747525"/>
    <lineage>
        <taxon>Eukaryota</taxon>
        <taxon>Fungi</taxon>
        <taxon>Dikarya</taxon>
        <taxon>Basidiomycota</taxon>
        <taxon>Agaricomycotina</taxon>
        <taxon>Agaricomycetes</taxon>
        <taxon>Russulales</taxon>
        <taxon>Bondarzewiaceae</taxon>
        <taxon>Heterobasidion</taxon>
        <taxon>Heterobasidion annosum species complex</taxon>
    </lineage>
</organism>
<evidence type="ECO:0000313" key="7">
    <source>
        <dbReference type="EMBL" id="ETW81730.1"/>
    </source>
</evidence>
<dbReference type="InParanoid" id="W4K8Q5"/>
<dbReference type="Gene3D" id="2.170.270.10">
    <property type="entry name" value="SET domain"/>
    <property type="match status" value="1"/>
</dbReference>
<dbReference type="InterPro" id="IPR001214">
    <property type="entry name" value="SET_dom"/>
</dbReference>
<dbReference type="AlphaFoldDB" id="W4K8Q5"/>
<dbReference type="PROSITE" id="PS01360">
    <property type="entry name" value="ZF_MYND_1"/>
    <property type="match status" value="1"/>
</dbReference>
<evidence type="ECO:0000259" key="6">
    <source>
        <dbReference type="PROSITE" id="PS50865"/>
    </source>
</evidence>
<dbReference type="GO" id="GO:0008270">
    <property type="term" value="F:zinc ion binding"/>
    <property type="evidence" value="ECO:0007669"/>
    <property type="project" value="UniProtKB-KW"/>
</dbReference>
<dbReference type="PROSITE" id="PS50865">
    <property type="entry name" value="ZF_MYND_2"/>
    <property type="match status" value="1"/>
</dbReference>
<proteinExistence type="predicted"/>
<dbReference type="HOGENOM" id="CLU_611183_0_0_1"/>
<dbReference type="PANTHER" id="PTHR12197:SF251">
    <property type="entry name" value="EG:BACR7C10.4 PROTEIN"/>
    <property type="match status" value="1"/>
</dbReference>
<dbReference type="Proteomes" id="UP000030671">
    <property type="component" value="Unassembled WGS sequence"/>
</dbReference>
<dbReference type="CDD" id="cd20071">
    <property type="entry name" value="SET_SMYD"/>
    <property type="match status" value="1"/>
</dbReference>
<dbReference type="GO" id="GO:0005634">
    <property type="term" value="C:nucleus"/>
    <property type="evidence" value="ECO:0007669"/>
    <property type="project" value="TreeGrafter"/>
</dbReference>
<dbReference type="eggNOG" id="KOG2084">
    <property type="taxonomic scope" value="Eukaryota"/>
</dbReference>
<dbReference type="InterPro" id="IPR050869">
    <property type="entry name" value="H3K4_H4K5_MeTrfase"/>
</dbReference>
<dbReference type="Pfam" id="PF00856">
    <property type="entry name" value="SET"/>
    <property type="match status" value="1"/>
</dbReference>
<name>W4K8Q5_HETIT</name>
<sequence length="466" mass="51516">MNESIINNLIHTSSPGPSPPIQLVHDPIARNRTVASSNVDKGKLLISVLPLSTALLPSEKGQRCDFCHRLRSSMTNLYKCSGCASYWYCGSNCQTEAWNNNHKRICKSYPQFAASPVYEQLGSYGRTEALLFSHLVAEFVTPKTTFADTNEPISAFSIFKSLMPQKSVPTAIPPLSFQPTPAFTSLRLLNDLYARFGNNNFVIHSHLSSIAHGIFPLSSRLFNHSCTPNAAPRYSYAAGRPVRMEIVTLRPILEGEEITIPYLDPALPFSDRQQTLQISYGFNCSCPLCHLGSNLDETLPAPDNDQLTKLKDPLYEFTGCLLNRQPSLPNSLQNYANIPKSLLPFLHPSVLLKMSESFSQAAHGDSISAALDVGHTLLAVYFLIYPPNYPQIGMHALEMAKTAWNAVVTDDTAPTTKCLAHAQWYLLAACEILEIYGPEGDEGGPLEESRLLRNLLEEELRAANSQ</sequence>
<evidence type="ECO:0000256" key="3">
    <source>
        <dbReference type="ARBA" id="ARBA00022833"/>
    </source>
</evidence>
<evidence type="ECO:0000256" key="2">
    <source>
        <dbReference type="ARBA" id="ARBA00022771"/>
    </source>
</evidence>
<dbReference type="FunCoup" id="W4K8Q5">
    <property type="interactions" value="190"/>
</dbReference>
<dbReference type="PANTHER" id="PTHR12197">
    <property type="entry name" value="HISTONE-LYSINE N-METHYLTRANSFERASE SMYD"/>
    <property type="match status" value="1"/>
</dbReference>
<dbReference type="Pfam" id="PF01753">
    <property type="entry name" value="zf-MYND"/>
    <property type="match status" value="1"/>
</dbReference>
<keyword evidence="2 4" id="KW-0863">Zinc-finger</keyword>
<feature type="domain" description="SET" evidence="5">
    <location>
        <begin position="173"/>
        <end position="263"/>
    </location>
</feature>
<gene>
    <name evidence="7" type="ORF">HETIRDRAFT_316981</name>
</gene>
<accession>W4K8Q5</accession>
<keyword evidence="8" id="KW-1185">Reference proteome</keyword>
<dbReference type="GeneID" id="20670379"/>
<evidence type="ECO:0000313" key="8">
    <source>
        <dbReference type="Proteomes" id="UP000030671"/>
    </source>
</evidence>
<dbReference type="RefSeq" id="XP_009546343.1">
    <property type="nucleotide sequence ID" value="XM_009548048.1"/>
</dbReference>
<evidence type="ECO:0008006" key="9">
    <source>
        <dbReference type="Google" id="ProtNLM"/>
    </source>
</evidence>
<dbReference type="InterPro" id="IPR002893">
    <property type="entry name" value="Znf_MYND"/>
</dbReference>
<dbReference type="Gene3D" id="6.10.140.2220">
    <property type="match status" value="1"/>
</dbReference>
<feature type="domain" description="MYND-type" evidence="6">
    <location>
        <begin position="64"/>
        <end position="106"/>
    </location>
</feature>
<dbReference type="KEGG" id="hir:HETIRDRAFT_316981"/>
<dbReference type="STRING" id="747525.W4K8Q5"/>
<dbReference type="InterPro" id="IPR046341">
    <property type="entry name" value="SET_dom_sf"/>
</dbReference>
<evidence type="ECO:0000256" key="4">
    <source>
        <dbReference type="PROSITE-ProRule" id="PRU00134"/>
    </source>
</evidence>